<dbReference type="Proteomes" id="UP000430345">
    <property type="component" value="Unassembled WGS sequence"/>
</dbReference>
<dbReference type="InterPro" id="IPR024300">
    <property type="entry name" value="SipL_SPOCS_dom"/>
</dbReference>
<keyword evidence="3" id="KW-1185">Reference proteome</keyword>
<evidence type="ECO:0000259" key="1">
    <source>
        <dbReference type="Pfam" id="PF12673"/>
    </source>
</evidence>
<sequence length="201" mass="22865">MFVFNEDYCCCNEQYNCCNFTGDICCNEYVQSSCCKPVLERTLIKQICESNILALDRCKPDIKEIKESCVKIVINGCKVIENSLGNKIFITGTKTIKIKYFASRGRNCGCILEEVCFTVPFSTCISLPSCNKYTVIDIKAKVLCCEIKKCSCKLISESSLIEICIKLLEKVKDCCNNKCIDNRYLNCKNDNFLNRGIRKMC</sequence>
<dbReference type="Pfam" id="PF12673">
    <property type="entry name" value="SipL"/>
    <property type="match status" value="1"/>
</dbReference>
<name>A0A6I1MI34_9CLOT</name>
<evidence type="ECO:0000313" key="3">
    <source>
        <dbReference type="Proteomes" id="UP000430345"/>
    </source>
</evidence>
<protein>
    <submittedName>
        <fullName evidence="2">DUF3794 domain-containing protein</fullName>
    </submittedName>
</protein>
<reference evidence="2 3" key="1">
    <citation type="submission" date="2019-10" db="EMBL/GenBank/DDBJ databases">
        <title>The Genome Sequence of Clostridium tarantellae Isolated from Fish Brain.</title>
        <authorList>
            <person name="Bano L."/>
            <person name="Kiel M."/>
            <person name="Sales G."/>
            <person name="Doxey A.C."/>
            <person name="Mansfield M.J."/>
            <person name="Schiavone M."/>
            <person name="Rossetto O."/>
            <person name="Pirazzini M."/>
            <person name="Dobrindt U."/>
            <person name="Montecucco C."/>
        </authorList>
    </citation>
    <scope>NUCLEOTIDE SEQUENCE [LARGE SCALE GENOMIC DNA]</scope>
    <source>
        <strain evidence="2 3">DSM 3997</strain>
    </source>
</reference>
<comment type="caution">
    <text evidence="2">The sequence shown here is derived from an EMBL/GenBank/DDBJ whole genome shotgun (WGS) entry which is preliminary data.</text>
</comment>
<gene>
    <name evidence="2" type="ORF">GBZ86_05495</name>
</gene>
<feature type="domain" description="SipL SPOCS" evidence="1">
    <location>
        <begin position="61"/>
        <end position="143"/>
    </location>
</feature>
<proteinExistence type="predicted"/>
<dbReference type="EMBL" id="WHJC01000049">
    <property type="protein sequence ID" value="MPQ43216.1"/>
    <property type="molecule type" value="Genomic_DNA"/>
</dbReference>
<organism evidence="2 3">
    <name type="scientific">Clostridium tarantellae</name>
    <dbReference type="NCBI Taxonomy" id="39493"/>
    <lineage>
        <taxon>Bacteria</taxon>
        <taxon>Bacillati</taxon>
        <taxon>Bacillota</taxon>
        <taxon>Clostridia</taxon>
        <taxon>Eubacteriales</taxon>
        <taxon>Clostridiaceae</taxon>
        <taxon>Clostridium</taxon>
    </lineage>
</organism>
<evidence type="ECO:0000313" key="2">
    <source>
        <dbReference type="EMBL" id="MPQ43216.1"/>
    </source>
</evidence>
<dbReference type="RefSeq" id="WP_152888538.1">
    <property type="nucleotide sequence ID" value="NZ_WHJC01000049.1"/>
</dbReference>
<accession>A0A6I1MI34</accession>
<dbReference type="AlphaFoldDB" id="A0A6I1MI34"/>